<evidence type="ECO:0000313" key="1">
    <source>
        <dbReference type="EMBL" id="KAH1090576.1"/>
    </source>
</evidence>
<dbReference type="EMBL" id="JAIQCV010000006">
    <property type="protein sequence ID" value="KAH1090576.1"/>
    <property type="molecule type" value="Genomic_DNA"/>
</dbReference>
<dbReference type="AlphaFoldDB" id="A0A9D3VMU9"/>
<name>A0A9D3VMU9_9ROSI</name>
<gene>
    <name evidence="1" type="ORF">J1N35_017833</name>
</gene>
<accession>A0A9D3VMU9</accession>
<protein>
    <submittedName>
        <fullName evidence="1">Uncharacterized protein</fullName>
    </submittedName>
</protein>
<organism evidence="1 2">
    <name type="scientific">Gossypium stocksii</name>
    <dbReference type="NCBI Taxonomy" id="47602"/>
    <lineage>
        <taxon>Eukaryota</taxon>
        <taxon>Viridiplantae</taxon>
        <taxon>Streptophyta</taxon>
        <taxon>Embryophyta</taxon>
        <taxon>Tracheophyta</taxon>
        <taxon>Spermatophyta</taxon>
        <taxon>Magnoliopsida</taxon>
        <taxon>eudicotyledons</taxon>
        <taxon>Gunneridae</taxon>
        <taxon>Pentapetalae</taxon>
        <taxon>rosids</taxon>
        <taxon>malvids</taxon>
        <taxon>Malvales</taxon>
        <taxon>Malvaceae</taxon>
        <taxon>Malvoideae</taxon>
        <taxon>Gossypium</taxon>
    </lineage>
</organism>
<dbReference type="Proteomes" id="UP000828251">
    <property type="component" value="Unassembled WGS sequence"/>
</dbReference>
<proteinExistence type="predicted"/>
<sequence>MSYKYYFEPKSKLDRTVRLVSEDQAMLANMQMQNKVLDSCKELFKNRVRDEENDDGDDNDFDEE</sequence>
<keyword evidence="2" id="KW-1185">Reference proteome</keyword>
<comment type="caution">
    <text evidence="1">The sequence shown here is derived from an EMBL/GenBank/DDBJ whole genome shotgun (WGS) entry which is preliminary data.</text>
</comment>
<reference evidence="1 2" key="1">
    <citation type="journal article" date="2021" name="Plant Biotechnol. J.">
        <title>Multi-omics assisted identification of the key and species-specific regulatory components of drought-tolerant mechanisms in Gossypium stocksii.</title>
        <authorList>
            <person name="Yu D."/>
            <person name="Ke L."/>
            <person name="Zhang D."/>
            <person name="Wu Y."/>
            <person name="Sun Y."/>
            <person name="Mei J."/>
            <person name="Sun J."/>
            <person name="Sun Y."/>
        </authorList>
    </citation>
    <scope>NUCLEOTIDE SEQUENCE [LARGE SCALE GENOMIC DNA]</scope>
    <source>
        <strain evidence="2">cv. E1</strain>
        <tissue evidence="1">Leaf</tissue>
    </source>
</reference>
<dbReference type="OrthoDB" id="1929495at2759"/>
<evidence type="ECO:0000313" key="2">
    <source>
        <dbReference type="Proteomes" id="UP000828251"/>
    </source>
</evidence>